<dbReference type="InterPro" id="IPR011010">
    <property type="entry name" value="DNA_brk_join_enz"/>
</dbReference>
<dbReference type="InterPro" id="IPR010998">
    <property type="entry name" value="Integrase_recombinase_N"/>
</dbReference>
<dbReference type="Gene3D" id="1.10.150.130">
    <property type="match status" value="1"/>
</dbReference>
<evidence type="ECO:0000313" key="5">
    <source>
        <dbReference type="EMBL" id="CAC5406722.1"/>
    </source>
</evidence>
<keyword evidence="1" id="KW-0238">DNA-binding</keyword>
<dbReference type="GO" id="GO:0015074">
    <property type="term" value="P:DNA integration"/>
    <property type="evidence" value="ECO:0007669"/>
    <property type="project" value="InterPro"/>
</dbReference>
<dbReference type="SUPFAM" id="SSF56349">
    <property type="entry name" value="DNA breaking-rejoining enzymes"/>
    <property type="match status" value="1"/>
</dbReference>
<evidence type="ECO:0000313" key="6">
    <source>
        <dbReference type="Proteomes" id="UP000507470"/>
    </source>
</evidence>
<dbReference type="InterPro" id="IPR044068">
    <property type="entry name" value="CB"/>
</dbReference>
<dbReference type="InterPro" id="IPR013762">
    <property type="entry name" value="Integrase-like_cat_sf"/>
</dbReference>
<feature type="region of interest" description="Disordered" evidence="3">
    <location>
        <begin position="99"/>
        <end position="133"/>
    </location>
</feature>
<dbReference type="SUPFAM" id="SSF47823">
    <property type="entry name" value="lambda integrase-like, N-terminal domain"/>
    <property type="match status" value="1"/>
</dbReference>
<keyword evidence="2" id="KW-0233">DNA recombination</keyword>
<evidence type="ECO:0000256" key="1">
    <source>
        <dbReference type="ARBA" id="ARBA00023125"/>
    </source>
</evidence>
<dbReference type="PANTHER" id="PTHR35617:SF3">
    <property type="entry name" value="CORE-BINDING (CB) DOMAIN-CONTAINING PROTEIN"/>
    <property type="match status" value="1"/>
</dbReference>
<organism evidence="5 6">
    <name type="scientific">Mytilus coruscus</name>
    <name type="common">Sea mussel</name>
    <dbReference type="NCBI Taxonomy" id="42192"/>
    <lineage>
        <taxon>Eukaryota</taxon>
        <taxon>Metazoa</taxon>
        <taxon>Spiralia</taxon>
        <taxon>Lophotrochozoa</taxon>
        <taxon>Mollusca</taxon>
        <taxon>Bivalvia</taxon>
        <taxon>Autobranchia</taxon>
        <taxon>Pteriomorphia</taxon>
        <taxon>Mytilida</taxon>
        <taxon>Mytiloidea</taxon>
        <taxon>Mytilidae</taxon>
        <taxon>Mytilinae</taxon>
        <taxon>Mytilus</taxon>
    </lineage>
</organism>
<dbReference type="OrthoDB" id="10064229at2759"/>
<protein>
    <recommendedName>
        <fullName evidence="4">Core-binding (CB) domain-containing protein</fullName>
    </recommendedName>
</protein>
<evidence type="ECO:0000259" key="4">
    <source>
        <dbReference type="PROSITE" id="PS51900"/>
    </source>
</evidence>
<dbReference type="GO" id="GO:0003677">
    <property type="term" value="F:DNA binding"/>
    <property type="evidence" value="ECO:0007669"/>
    <property type="project" value="UniProtKB-KW"/>
</dbReference>
<dbReference type="PANTHER" id="PTHR35617">
    <property type="entry name" value="PHAGE_INTEGRASE DOMAIN-CONTAINING PROTEIN"/>
    <property type="match status" value="1"/>
</dbReference>
<dbReference type="Proteomes" id="UP000507470">
    <property type="component" value="Unassembled WGS sequence"/>
</dbReference>
<feature type="domain" description="Core-binding (CB)" evidence="4">
    <location>
        <begin position="436"/>
        <end position="516"/>
    </location>
</feature>
<dbReference type="GO" id="GO:0006310">
    <property type="term" value="P:DNA recombination"/>
    <property type="evidence" value="ECO:0007669"/>
    <property type="project" value="UniProtKB-KW"/>
</dbReference>
<keyword evidence="6" id="KW-1185">Reference proteome</keyword>
<evidence type="ECO:0000256" key="2">
    <source>
        <dbReference type="ARBA" id="ARBA00023172"/>
    </source>
</evidence>
<evidence type="ECO:0000256" key="3">
    <source>
        <dbReference type="SAM" id="MobiDB-lite"/>
    </source>
</evidence>
<proteinExistence type="predicted"/>
<dbReference type="EMBL" id="CACVKT020007264">
    <property type="protein sequence ID" value="CAC5406722.1"/>
    <property type="molecule type" value="Genomic_DNA"/>
</dbReference>
<dbReference type="Gene3D" id="1.10.443.10">
    <property type="entry name" value="Intergrase catalytic core"/>
    <property type="match status" value="1"/>
</dbReference>
<sequence length="732" mass="83000">MTHLVRCNKVNDGNNRNLIKTNRPFSQGLRVIHREQETQEAEATPMEMVFTEEIKEVESESKPSDTIKTHSYSRKVKTFCKELGNNHLRQKDTKRYPKCRGKFSVTSDTTDRSKNDCTQSKRKTPDVNRGQRNIDKRSHCTSKTMQGSIPKQLVLSTQKRWGSKASVKLKTIKPTCNVPTFQNGGLVHDQRPARSGRFHAKNRSKGGIFSFVHQAKPQKISEVQMGRNLVRVHSPTLRVSRGSKVVHQNNETSNRYITKDGCSYDHISRRHTPHGRKPPNTGNSQKFNIISSPKIRISDKLEKIKLKSNSKDRVSGFSDKFSRNDVLSTNRKGISDKNKMQRNVKCRHCDSKAISTVDRKAVVFYTSNISSKFAKSFSSNGSNKGSVEGKVLRTKNNSLTNSKRRINLVGGTTPTDSNRVSQSCGMENFRGRSTTEGLSKAAAELHEKAWRPGTQFSYKSSWRKWVSWCNEQSVNPFQAPLATVIEFLTKLFKDGLQYRTINTYRSAISKNHPLIDSLQVGKHPLIIRHMRAIFNESTPTSKYEFSWDVDIDLNEILSWGTNQALDIKHLSWKLVMLLALSSAGRASEIGMLNCKYMKQQGSQILFELPKLTKTCRPGSKTKSIAFNSFPNEKCLCVVTCINDYMSRTQSWREQGDNIDRSWLLLSVVKPHHHIVPSSVARWLKETINKSGFSSLFTGHSTRSASTSKAKRVGLSTQDVIDQAKWTNESTFM</sequence>
<dbReference type="PROSITE" id="PS51900">
    <property type="entry name" value="CB"/>
    <property type="match status" value="1"/>
</dbReference>
<reference evidence="5 6" key="1">
    <citation type="submission" date="2020-06" db="EMBL/GenBank/DDBJ databases">
        <authorList>
            <person name="Li R."/>
            <person name="Bekaert M."/>
        </authorList>
    </citation>
    <scope>NUCLEOTIDE SEQUENCE [LARGE SCALE GENOMIC DNA]</scope>
    <source>
        <strain evidence="6">wild</strain>
    </source>
</reference>
<dbReference type="AlphaFoldDB" id="A0A6J8DH38"/>
<name>A0A6J8DH38_MYTCO</name>
<gene>
    <name evidence="5" type="ORF">MCOR_40269</name>
</gene>
<accession>A0A6J8DH38</accession>